<dbReference type="Proteomes" id="UP000694888">
    <property type="component" value="Unplaced"/>
</dbReference>
<evidence type="ECO:0000256" key="1">
    <source>
        <dbReference type="ARBA" id="ARBA00004123"/>
    </source>
</evidence>
<evidence type="ECO:0000313" key="4">
    <source>
        <dbReference type="Proteomes" id="UP000694888"/>
    </source>
</evidence>
<feature type="compositionally biased region" description="Polar residues" evidence="3">
    <location>
        <begin position="540"/>
        <end position="581"/>
    </location>
</feature>
<organism evidence="4 5">
    <name type="scientific">Aplysia californica</name>
    <name type="common">California sea hare</name>
    <dbReference type="NCBI Taxonomy" id="6500"/>
    <lineage>
        <taxon>Eukaryota</taxon>
        <taxon>Metazoa</taxon>
        <taxon>Spiralia</taxon>
        <taxon>Lophotrochozoa</taxon>
        <taxon>Mollusca</taxon>
        <taxon>Gastropoda</taxon>
        <taxon>Heterobranchia</taxon>
        <taxon>Euthyneura</taxon>
        <taxon>Tectipleura</taxon>
        <taxon>Aplysiida</taxon>
        <taxon>Aplysioidea</taxon>
        <taxon>Aplysiidae</taxon>
        <taxon>Aplysia</taxon>
    </lineage>
</organism>
<dbReference type="RefSeq" id="XP_012943041.1">
    <property type="nucleotide sequence ID" value="XM_013087587.1"/>
</dbReference>
<keyword evidence="2" id="KW-0539">Nucleus</keyword>
<feature type="region of interest" description="Disordered" evidence="3">
    <location>
        <begin position="181"/>
        <end position="245"/>
    </location>
</feature>
<name>A0ABM1A8U2_APLCA</name>
<feature type="compositionally biased region" description="Low complexity" evidence="3">
    <location>
        <begin position="482"/>
        <end position="529"/>
    </location>
</feature>
<evidence type="ECO:0000256" key="3">
    <source>
        <dbReference type="SAM" id="MobiDB-lite"/>
    </source>
</evidence>
<dbReference type="PANTHER" id="PTHR24341">
    <property type="entry name" value="HOMEOBOX PROTEIN ENGRAILED"/>
    <property type="match status" value="1"/>
</dbReference>
<keyword evidence="4" id="KW-1185">Reference proteome</keyword>
<feature type="compositionally biased region" description="Basic and acidic residues" evidence="3">
    <location>
        <begin position="1"/>
        <end position="15"/>
    </location>
</feature>
<accession>A0ABM1A8U2</accession>
<feature type="non-terminal residue" evidence="5">
    <location>
        <position position="659"/>
    </location>
</feature>
<reference evidence="5" key="1">
    <citation type="submission" date="2025-08" db="UniProtKB">
        <authorList>
            <consortium name="RefSeq"/>
        </authorList>
    </citation>
    <scope>IDENTIFICATION</scope>
</reference>
<comment type="subcellular location">
    <subcellularLocation>
        <location evidence="1">Nucleus</location>
    </subcellularLocation>
</comment>
<feature type="region of interest" description="Disordered" evidence="3">
    <location>
        <begin position="619"/>
        <end position="644"/>
    </location>
</feature>
<evidence type="ECO:0000256" key="2">
    <source>
        <dbReference type="ARBA" id="ARBA00023242"/>
    </source>
</evidence>
<gene>
    <name evidence="5" type="primary">LOC106013012</name>
</gene>
<dbReference type="InterPro" id="IPR050720">
    <property type="entry name" value="Engrailed_Homeobox_TFs"/>
</dbReference>
<dbReference type="PANTHER" id="PTHR24341:SF6">
    <property type="entry name" value="HOMEOBOX PROTEIN INVECTED"/>
    <property type="match status" value="1"/>
</dbReference>
<dbReference type="GeneID" id="106013012"/>
<protein>
    <submittedName>
        <fullName evidence="5">Uncharacterized protein</fullName>
    </submittedName>
</protein>
<proteinExistence type="predicted"/>
<feature type="compositionally biased region" description="Polar residues" evidence="3">
    <location>
        <begin position="212"/>
        <end position="225"/>
    </location>
</feature>
<sequence length="659" mass="73949">MTFRTEVKQEPHTEGDSNTDVMKTEKSEVIETAQRHSPAPPSTHDGTTTRHRFRLLSNASPLRKNSFPSQLQPSSGLCNDEDKMAVQLDRMNSKYLDSPAADSNSVLPNAFNCHCSHTTLSSLKSRHHSSSPIEQAITPQNGVTSSSALAHCAETDEFCWANSSKDVTDFSIEEILKPSFGAKKQPEPSSIERVVTSISQPLDIRKQKKNTPQKSRPSLSISQSDLDGRKRKIPTAHRRSESPEDSKRDLCLFLFQKTQEISGSTRPETNISEHKKHNAITERSCNDVMEKSALSKDNISETSYMNFLYNQLIPNPICDANSQSLKAHLHSYLYGLGSNIFGYQSLQSLVASSRTYFSSHLPQKYPLQEQDLFSNSKTKNHIPFVELGMQHEYQMMGHFYEAKETPAGVNEVGEIQRSWRGQNHFDDVDENATETTSHFESESFDGLKMKKLCVDFINTERKIDIECDAGDGCIVNRMEYSNNNTNNNNSNDCKTHSNYNTSKKSSSSCNNNRNNNNNNKSNDNLESSNIKAGDHKPHTSKNGGNATSPQTLVPSVSDMTNTEMTTSSLSVKTSPTSTSHQCGGVKDELPTRSPNAEVKDKNRSRVFPLPAWVYCTRYSDRPSSGPRYRKPRHKAHSENDKRPRTAFSTNQLNRLKIEF</sequence>
<evidence type="ECO:0000313" key="5">
    <source>
        <dbReference type="RefSeq" id="XP_012943041.1"/>
    </source>
</evidence>
<feature type="region of interest" description="Disordered" evidence="3">
    <location>
        <begin position="1"/>
        <end position="51"/>
    </location>
</feature>
<feature type="region of interest" description="Disordered" evidence="3">
    <location>
        <begin position="482"/>
        <end position="597"/>
    </location>
</feature>